<dbReference type="RefSeq" id="XP_017664613.1">
    <property type="nucleotide sequence ID" value="XM_017809124.1"/>
</dbReference>
<reference evidence="3" key="1">
    <citation type="submission" date="2025-08" db="UniProtKB">
        <authorList>
            <consortium name="RefSeq"/>
        </authorList>
    </citation>
    <scope>IDENTIFICATION</scope>
</reference>
<proteinExistence type="predicted"/>
<organism evidence="2 3">
    <name type="scientific">Lepidothrix coronata</name>
    <name type="common">blue-crowned manakin</name>
    <dbReference type="NCBI Taxonomy" id="321398"/>
    <lineage>
        <taxon>Eukaryota</taxon>
        <taxon>Metazoa</taxon>
        <taxon>Chordata</taxon>
        <taxon>Craniata</taxon>
        <taxon>Vertebrata</taxon>
        <taxon>Euteleostomi</taxon>
        <taxon>Archelosauria</taxon>
        <taxon>Archosauria</taxon>
        <taxon>Dinosauria</taxon>
        <taxon>Saurischia</taxon>
        <taxon>Theropoda</taxon>
        <taxon>Coelurosauria</taxon>
        <taxon>Aves</taxon>
        <taxon>Neognathae</taxon>
        <taxon>Neoaves</taxon>
        <taxon>Telluraves</taxon>
        <taxon>Australaves</taxon>
        <taxon>Passeriformes</taxon>
        <taxon>Pipridae</taxon>
        <taxon>Lepidothrix</taxon>
    </lineage>
</organism>
<keyword evidence="2" id="KW-1185">Reference proteome</keyword>
<dbReference type="GeneID" id="108494489"/>
<protein>
    <submittedName>
        <fullName evidence="3">Uncharacterized protein LOC108494489</fullName>
    </submittedName>
</protein>
<feature type="compositionally biased region" description="Pro residues" evidence="1">
    <location>
        <begin position="37"/>
        <end position="48"/>
    </location>
</feature>
<evidence type="ECO:0000256" key="1">
    <source>
        <dbReference type="SAM" id="MobiDB-lite"/>
    </source>
</evidence>
<accession>A0A6J0GRB0</accession>
<name>A0A6J0GRB0_9PASS</name>
<evidence type="ECO:0000313" key="2">
    <source>
        <dbReference type="Proteomes" id="UP000504624"/>
    </source>
</evidence>
<sequence>MAAAGRGHGAGARAASAGASAALSPLIPLSSAPSPLSPFPSPIPPQPHLPSALSPLSPISPHPTPFSPISPQLFPWGSDCNYWWKQAGVILDVYTEGSTSWYKGKSFPLSPLQATLGNAPANLSLPQSLPSLTDGSSTGSQSFCSITGAEVPLAVKEVDTNRKHPILHPGRRLQCVISPVGPGGGVATLEKRVQIFENYQRMSKSPEKWWRLKGAHGSPPLLTVGSEREGCPSSCPVGFEYLQRLTPQLLWATCTSVGPPSH</sequence>
<gene>
    <name evidence="3" type="primary">LOC108494489</name>
</gene>
<evidence type="ECO:0000313" key="3">
    <source>
        <dbReference type="RefSeq" id="XP_017664613.1"/>
    </source>
</evidence>
<feature type="region of interest" description="Disordered" evidence="1">
    <location>
        <begin position="37"/>
        <end position="56"/>
    </location>
</feature>
<dbReference type="Proteomes" id="UP000504624">
    <property type="component" value="Unplaced"/>
</dbReference>
<dbReference type="AlphaFoldDB" id="A0A6J0GRB0"/>